<dbReference type="SMART" id="SM00345">
    <property type="entry name" value="HTH_GNTR"/>
    <property type="match status" value="1"/>
</dbReference>
<dbReference type="SUPFAM" id="SSF46785">
    <property type="entry name" value="Winged helix' DNA-binding domain"/>
    <property type="match status" value="1"/>
</dbReference>
<feature type="domain" description="HTH gntR-type" evidence="5">
    <location>
        <begin position="24"/>
        <end position="91"/>
    </location>
</feature>
<evidence type="ECO:0000256" key="1">
    <source>
        <dbReference type="ARBA" id="ARBA00023015"/>
    </source>
</evidence>
<keyword evidence="7" id="KW-1185">Reference proteome</keyword>
<name>A0A8J2VVJ5_9RHOB</name>
<proteinExistence type="predicted"/>
<keyword evidence="1" id="KW-0805">Transcription regulation</keyword>
<reference evidence="6" key="2">
    <citation type="submission" date="2020-09" db="EMBL/GenBank/DDBJ databases">
        <authorList>
            <person name="Sun Q."/>
            <person name="Sedlacek I."/>
        </authorList>
    </citation>
    <scope>NUCLEOTIDE SEQUENCE</scope>
    <source>
        <strain evidence="6">CCM 7684</strain>
    </source>
</reference>
<dbReference type="InterPro" id="IPR008920">
    <property type="entry name" value="TF_FadR/GntR_C"/>
</dbReference>
<evidence type="ECO:0000256" key="2">
    <source>
        <dbReference type="ARBA" id="ARBA00023125"/>
    </source>
</evidence>
<dbReference type="Gene3D" id="1.10.10.10">
    <property type="entry name" value="Winged helix-like DNA-binding domain superfamily/Winged helix DNA-binding domain"/>
    <property type="match status" value="1"/>
</dbReference>
<evidence type="ECO:0000313" key="7">
    <source>
        <dbReference type="Proteomes" id="UP000602745"/>
    </source>
</evidence>
<keyword evidence="3" id="KW-0804">Transcription</keyword>
<dbReference type="Proteomes" id="UP000602745">
    <property type="component" value="Unassembled WGS sequence"/>
</dbReference>
<dbReference type="InterPro" id="IPR011711">
    <property type="entry name" value="GntR_C"/>
</dbReference>
<dbReference type="RefSeq" id="WP_188409436.1">
    <property type="nucleotide sequence ID" value="NZ_BMCP01000002.1"/>
</dbReference>
<comment type="caution">
    <text evidence="6">The sequence shown here is derived from an EMBL/GenBank/DDBJ whole genome shotgun (WGS) entry which is preliminary data.</text>
</comment>
<feature type="region of interest" description="Disordered" evidence="4">
    <location>
        <begin position="1"/>
        <end position="23"/>
    </location>
</feature>
<evidence type="ECO:0000313" key="6">
    <source>
        <dbReference type="EMBL" id="GGE41281.1"/>
    </source>
</evidence>
<dbReference type="EMBL" id="BMCP01000002">
    <property type="protein sequence ID" value="GGE41281.1"/>
    <property type="molecule type" value="Genomic_DNA"/>
</dbReference>
<gene>
    <name evidence="6" type="ORF">GCM10007276_18320</name>
</gene>
<dbReference type="GO" id="GO:0003700">
    <property type="term" value="F:DNA-binding transcription factor activity"/>
    <property type="evidence" value="ECO:0007669"/>
    <property type="project" value="InterPro"/>
</dbReference>
<dbReference type="InterPro" id="IPR036388">
    <property type="entry name" value="WH-like_DNA-bd_sf"/>
</dbReference>
<dbReference type="SUPFAM" id="SSF48008">
    <property type="entry name" value="GntR ligand-binding domain-like"/>
    <property type="match status" value="1"/>
</dbReference>
<sequence length="235" mass="26679">MNVQTRRARSNGSREAAGLDDLSSTSVEQATAMIRQAILSGRYGPGERIKVADLSSQFGFSAMPLREALRKLEGEGLVEIEPNRGATVRRLDRRFVEDLYELNTELRIFAVRRGIKTMTLDKMDVLEGIAKSYEEAVSQGDFEEALRLNREFHGKIVEIGGNREALRMFQRGWELISAFRRRFGYGSGRQQGLAREKLMLIEALRRQDLELAEAIYRMQHAAALEDIIQRLDGSD</sequence>
<feature type="compositionally biased region" description="Polar residues" evidence="4">
    <location>
        <begin position="1"/>
        <end position="13"/>
    </location>
</feature>
<dbReference type="GO" id="GO:0003677">
    <property type="term" value="F:DNA binding"/>
    <property type="evidence" value="ECO:0007669"/>
    <property type="project" value="UniProtKB-KW"/>
</dbReference>
<organism evidence="6 7">
    <name type="scientific">Agaricicola taiwanensis</name>
    <dbReference type="NCBI Taxonomy" id="591372"/>
    <lineage>
        <taxon>Bacteria</taxon>
        <taxon>Pseudomonadati</taxon>
        <taxon>Pseudomonadota</taxon>
        <taxon>Alphaproteobacteria</taxon>
        <taxon>Rhodobacterales</taxon>
        <taxon>Paracoccaceae</taxon>
        <taxon>Agaricicola</taxon>
    </lineage>
</organism>
<dbReference type="PANTHER" id="PTHR43537:SF24">
    <property type="entry name" value="GLUCONATE OPERON TRANSCRIPTIONAL REPRESSOR"/>
    <property type="match status" value="1"/>
</dbReference>
<protein>
    <submittedName>
        <fullName evidence="6">GntR family transcriptional regulator</fullName>
    </submittedName>
</protein>
<evidence type="ECO:0000259" key="5">
    <source>
        <dbReference type="PROSITE" id="PS50949"/>
    </source>
</evidence>
<reference evidence="6" key="1">
    <citation type="journal article" date="2014" name="Int. J. Syst. Evol. Microbiol.">
        <title>Complete genome sequence of Corynebacterium casei LMG S-19264T (=DSM 44701T), isolated from a smear-ripened cheese.</title>
        <authorList>
            <consortium name="US DOE Joint Genome Institute (JGI-PGF)"/>
            <person name="Walter F."/>
            <person name="Albersmeier A."/>
            <person name="Kalinowski J."/>
            <person name="Ruckert C."/>
        </authorList>
    </citation>
    <scope>NUCLEOTIDE SEQUENCE</scope>
    <source>
        <strain evidence="6">CCM 7684</strain>
    </source>
</reference>
<keyword evidence="2" id="KW-0238">DNA-binding</keyword>
<dbReference type="PROSITE" id="PS50949">
    <property type="entry name" value="HTH_GNTR"/>
    <property type="match status" value="1"/>
</dbReference>
<dbReference type="InterPro" id="IPR000524">
    <property type="entry name" value="Tscrpt_reg_HTH_GntR"/>
</dbReference>
<evidence type="ECO:0000256" key="3">
    <source>
        <dbReference type="ARBA" id="ARBA00023163"/>
    </source>
</evidence>
<dbReference type="Pfam" id="PF07729">
    <property type="entry name" value="FCD"/>
    <property type="match status" value="1"/>
</dbReference>
<dbReference type="AlphaFoldDB" id="A0A8J2VVJ5"/>
<dbReference type="CDD" id="cd07377">
    <property type="entry name" value="WHTH_GntR"/>
    <property type="match status" value="1"/>
</dbReference>
<dbReference type="Gene3D" id="1.20.120.530">
    <property type="entry name" value="GntR ligand-binding domain-like"/>
    <property type="match status" value="1"/>
</dbReference>
<dbReference type="PANTHER" id="PTHR43537">
    <property type="entry name" value="TRANSCRIPTIONAL REGULATOR, GNTR FAMILY"/>
    <property type="match status" value="1"/>
</dbReference>
<evidence type="ECO:0000256" key="4">
    <source>
        <dbReference type="SAM" id="MobiDB-lite"/>
    </source>
</evidence>
<accession>A0A8J2VVJ5</accession>
<dbReference type="InterPro" id="IPR036390">
    <property type="entry name" value="WH_DNA-bd_sf"/>
</dbReference>
<dbReference type="Pfam" id="PF00392">
    <property type="entry name" value="GntR"/>
    <property type="match status" value="1"/>
</dbReference>
<dbReference type="SMART" id="SM00895">
    <property type="entry name" value="FCD"/>
    <property type="match status" value="1"/>
</dbReference>